<accession>A0A6L2KT03</accession>
<feature type="compositionally biased region" description="Pro residues" evidence="1">
    <location>
        <begin position="110"/>
        <end position="133"/>
    </location>
</feature>
<comment type="caution">
    <text evidence="2">The sequence shown here is derived from an EMBL/GenBank/DDBJ whole genome shotgun (WGS) entry which is preliminary data.</text>
</comment>
<sequence>MGLQGISKVDLVFYGVGLVRNVDRPSKFYTYPRFLQLIINARVSDLSSHTTKYTSPALTQKVFTNMRRVRKGFSRVDTPLFTGMLVHSQAQDMEDAAEDEDDINEVSAEPTPPLPTHATPPPPPQQEHIPSPPQAKTAQPSPPPQQQPLYNVELSMTLLNTLLETCATLTKQVANLEQDKIAQAIEIIKLKKKVKHLEKKRQYKSSGLKRLRKVGTTQRVKSLAETGRLEEYQAKVYHLDLEHADKVLSMQETDEAEPTEVEEVIQVVTAAKLITEVVTTTATPITAASVPKASALRKRRGVIIQDPEEAATASVTVHSEVKSKDKGKGILVEEPKPLKRQAQIEHDEASARELEVELNANINWNEAVDQVKRKERQDSTVMRYQALKRKPITEAQAKKNMMVYLKNMAGFKMDFFKGMTYTEIKPIFEKHYNSIQAFLEKGEKEIEEEIVPNDEDDVYTEATSLALKVPIVDYQIHHDNNIHTTRSSEQMELTGYS</sequence>
<dbReference type="AlphaFoldDB" id="A0A6L2KT03"/>
<feature type="region of interest" description="Disordered" evidence="1">
    <location>
        <begin position="91"/>
        <end position="148"/>
    </location>
</feature>
<name>A0A6L2KT03_TANCI</name>
<evidence type="ECO:0000313" key="2">
    <source>
        <dbReference type="EMBL" id="GEU52703.1"/>
    </source>
</evidence>
<evidence type="ECO:0000256" key="1">
    <source>
        <dbReference type="SAM" id="MobiDB-lite"/>
    </source>
</evidence>
<dbReference type="EMBL" id="BKCJ010003056">
    <property type="protein sequence ID" value="GEU52703.1"/>
    <property type="molecule type" value="Genomic_DNA"/>
</dbReference>
<reference evidence="2" key="1">
    <citation type="journal article" date="2019" name="Sci. Rep.">
        <title>Draft genome of Tanacetum cinerariifolium, the natural source of mosquito coil.</title>
        <authorList>
            <person name="Yamashiro T."/>
            <person name="Shiraishi A."/>
            <person name="Satake H."/>
            <person name="Nakayama K."/>
        </authorList>
    </citation>
    <scope>NUCLEOTIDE SEQUENCE</scope>
</reference>
<proteinExistence type="predicted"/>
<gene>
    <name evidence="2" type="ORF">Tci_024681</name>
</gene>
<organism evidence="2">
    <name type="scientific">Tanacetum cinerariifolium</name>
    <name type="common">Dalmatian daisy</name>
    <name type="synonym">Chrysanthemum cinerariifolium</name>
    <dbReference type="NCBI Taxonomy" id="118510"/>
    <lineage>
        <taxon>Eukaryota</taxon>
        <taxon>Viridiplantae</taxon>
        <taxon>Streptophyta</taxon>
        <taxon>Embryophyta</taxon>
        <taxon>Tracheophyta</taxon>
        <taxon>Spermatophyta</taxon>
        <taxon>Magnoliopsida</taxon>
        <taxon>eudicotyledons</taxon>
        <taxon>Gunneridae</taxon>
        <taxon>Pentapetalae</taxon>
        <taxon>asterids</taxon>
        <taxon>campanulids</taxon>
        <taxon>Asterales</taxon>
        <taxon>Asteraceae</taxon>
        <taxon>Asteroideae</taxon>
        <taxon>Anthemideae</taxon>
        <taxon>Anthemidinae</taxon>
        <taxon>Tanacetum</taxon>
    </lineage>
</organism>
<protein>
    <submittedName>
        <fullName evidence="2">Uncharacterized protein</fullName>
    </submittedName>
</protein>
<feature type="compositionally biased region" description="Acidic residues" evidence="1">
    <location>
        <begin position="92"/>
        <end position="104"/>
    </location>
</feature>